<organism evidence="2 3">
    <name type="scientific">Qipengyuania nanhaisediminis</name>
    <dbReference type="NCBI Taxonomy" id="604088"/>
    <lineage>
        <taxon>Bacteria</taxon>
        <taxon>Pseudomonadati</taxon>
        <taxon>Pseudomonadota</taxon>
        <taxon>Alphaproteobacteria</taxon>
        <taxon>Sphingomonadales</taxon>
        <taxon>Erythrobacteraceae</taxon>
        <taxon>Qipengyuania</taxon>
    </lineage>
</organism>
<feature type="signal peptide" evidence="1">
    <location>
        <begin position="1"/>
        <end position="19"/>
    </location>
</feature>
<proteinExistence type="predicted"/>
<dbReference type="Proteomes" id="UP000199331">
    <property type="component" value="Unassembled WGS sequence"/>
</dbReference>
<feature type="chain" id="PRO_5011527467" evidence="1">
    <location>
        <begin position="20"/>
        <end position="61"/>
    </location>
</feature>
<dbReference type="EMBL" id="FOWZ01000004">
    <property type="protein sequence ID" value="SFP37372.1"/>
    <property type="molecule type" value="Genomic_DNA"/>
</dbReference>
<dbReference type="STRING" id="604088.SAMN04488060_2629"/>
<gene>
    <name evidence="2" type="ORF">SAMN04488060_2629</name>
</gene>
<evidence type="ECO:0000313" key="2">
    <source>
        <dbReference type="EMBL" id="SFP37372.1"/>
    </source>
</evidence>
<sequence length="61" mass="6380">MRVKAALGAIALVGAASGAAVQAQQSRQPVAQAAFDAAAAWEEFETLLRGKYVKAERANHI</sequence>
<dbReference type="AlphaFoldDB" id="A0A1I5PTH6"/>
<keyword evidence="3" id="KW-1185">Reference proteome</keyword>
<keyword evidence="2" id="KW-0645">Protease</keyword>
<keyword evidence="2" id="KW-0378">Hydrolase</keyword>
<dbReference type="GO" id="GO:0006508">
    <property type="term" value="P:proteolysis"/>
    <property type="evidence" value="ECO:0007669"/>
    <property type="project" value="UniProtKB-KW"/>
</dbReference>
<dbReference type="GO" id="GO:0008233">
    <property type="term" value="F:peptidase activity"/>
    <property type="evidence" value="ECO:0007669"/>
    <property type="project" value="UniProtKB-KW"/>
</dbReference>
<accession>A0A1I5PTH6</accession>
<protein>
    <submittedName>
        <fullName evidence="2">Carboxyl-terminal processing protease</fullName>
    </submittedName>
</protein>
<evidence type="ECO:0000256" key="1">
    <source>
        <dbReference type="SAM" id="SignalP"/>
    </source>
</evidence>
<name>A0A1I5PTH6_9SPHN</name>
<dbReference type="RefSeq" id="WP_090482607.1">
    <property type="nucleotide sequence ID" value="NZ_FOWZ01000004.1"/>
</dbReference>
<evidence type="ECO:0000313" key="3">
    <source>
        <dbReference type="Proteomes" id="UP000199331"/>
    </source>
</evidence>
<reference evidence="3" key="1">
    <citation type="submission" date="2016-10" db="EMBL/GenBank/DDBJ databases">
        <authorList>
            <person name="Varghese N."/>
            <person name="Submissions S."/>
        </authorList>
    </citation>
    <scope>NUCLEOTIDE SEQUENCE [LARGE SCALE GENOMIC DNA]</scope>
    <source>
        <strain evidence="3">CGMCC 1.7715</strain>
    </source>
</reference>
<keyword evidence="1" id="KW-0732">Signal</keyword>